<reference evidence="1 2" key="1">
    <citation type="journal article" name="Sci. Rep.">
        <title>Telomere-to-telomere assembled and centromere annotated genomes of the two main subspecies of the button mushroom Agaricus bisporus reveal especially polymorphic chromosome ends.</title>
        <authorList>
            <person name="Sonnenberg A.S.M."/>
            <person name="Sedaghat-Telgerd N."/>
            <person name="Lavrijssen B."/>
            <person name="Ohm R.A."/>
            <person name="Hendrickx P.M."/>
            <person name="Scholtmeijer K."/>
            <person name="Baars J.J.P."/>
            <person name="van Peer A."/>
        </authorList>
    </citation>
    <scope>NUCLEOTIDE SEQUENCE [LARGE SCALE GENOMIC DNA]</scope>
    <source>
        <strain evidence="1 2">H119_p4</strain>
    </source>
</reference>
<accession>A0A8H7C3A3</accession>
<evidence type="ECO:0000313" key="2">
    <source>
        <dbReference type="Proteomes" id="UP000629468"/>
    </source>
</evidence>
<sequence>MTPGLEGLPSEILEEIFSELEYDRDALDALGLTCRTLFACTSLHRFPTITLHNNNFNHFMQLTCAVPWNGILPNVQRLVFGTKMFPLSRGYIGKPKAMPEFNYDFSRWAPQFHTLRSFDLRGATWSQFPPCFAEALLHLRADYLVVCLRTLSVEDLRKTILPSLLPKMLSISGPLWAQKAIPPTPSYFPESDNIIFHYMQLDESVPITDLIRWFRTCDAPPSLVHLYIELPKEKESPYGLAISELSSLVSPVHLHLKLPSTAQDYFEFPVKSFNDLKTLQISSIYNDSHLFQTTSSRKIGDIPLVCFLLKQFSILNPRLKAVQLDTVCTHLNLIFGGIPQVLEEEYPSLRSFTLTLRSGKFTSRKHLDDWLEKSAFIGLRRKGVELNIEAGGSDPVLLWSHR</sequence>
<evidence type="ECO:0000313" key="1">
    <source>
        <dbReference type="EMBL" id="KAF7761398.1"/>
    </source>
</evidence>
<dbReference type="EMBL" id="JABXXO010000013">
    <property type="protein sequence ID" value="KAF7761398.1"/>
    <property type="molecule type" value="Genomic_DNA"/>
</dbReference>
<name>A0A8H7C3A3_AGABI</name>
<protein>
    <recommendedName>
        <fullName evidence="3">F-box domain-containing protein</fullName>
    </recommendedName>
</protein>
<organism evidence="1 2">
    <name type="scientific">Agaricus bisporus var. burnettii</name>
    <dbReference type="NCBI Taxonomy" id="192524"/>
    <lineage>
        <taxon>Eukaryota</taxon>
        <taxon>Fungi</taxon>
        <taxon>Dikarya</taxon>
        <taxon>Basidiomycota</taxon>
        <taxon>Agaricomycotina</taxon>
        <taxon>Agaricomycetes</taxon>
        <taxon>Agaricomycetidae</taxon>
        <taxon>Agaricales</taxon>
        <taxon>Agaricineae</taxon>
        <taxon>Agaricaceae</taxon>
        <taxon>Agaricus</taxon>
    </lineage>
</organism>
<proteinExistence type="predicted"/>
<gene>
    <name evidence="1" type="ORF">Agabi119p4_9390</name>
</gene>
<comment type="caution">
    <text evidence="1">The sequence shown here is derived from an EMBL/GenBank/DDBJ whole genome shotgun (WGS) entry which is preliminary data.</text>
</comment>
<dbReference type="AlphaFoldDB" id="A0A8H7C3A3"/>
<dbReference type="Proteomes" id="UP000629468">
    <property type="component" value="Unassembled WGS sequence"/>
</dbReference>
<evidence type="ECO:0008006" key="3">
    <source>
        <dbReference type="Google" id="ProtNLM"/>
    </source>
</evidence>